<keyword evidence="4" id="KW-1185">Reference proteome</keyword>
<feature type="compositionally biased region" description="Basic and acidic residues" evidence="1">
    <location>
        <begin position="199"/>
        <end position="243"/>
    </location>
</feature>
<comment type="caution">
    <text evidence="3">The sequence shown here is derived from an EMBL/GenBank/DDBJ whole genome shotgun (WGS) entry which is preliminary data.</text>
</comment>
<evidence type="ECO:0000313" key="3">
    <source>
        <dbReference type="EMBL" id="KAK4800437.1"/>
    </source>
</evidence>
<dbReference type="SUPFAM" id="SSF55008">
    <property type="entry name" value="HMA, heavy metal-associated domain"/>
    <property type="match status" value="2"/>
</dbReference>
<dbReference type="EMBL" id="JAXQNO010000003">
    <property type="protein sequence ID" value="KAK4800437.1"/>
    <property type="molecule type" value="Genomic_DNA"/>
</dbReference>
<sequence length="354" mass="39000">MGEQVQDAKNYGDKKPAEAAPKKDDGSAAVVLKMDMHCEGCAKKIRRAVRNFEGVEDVKVDSSNNKLTVTGKVDAVKIKERLEEKTKKKIDIISPLPKKDATAPAGDKKPNEKKPAEEKKEEDKKPKQVSVILKIRLHCDGCIHKIKKVILKIKDVEAVSVDAGKDLVTVTGTMDVKELSSHLAQKLKRSVDVVPPPPAKKDDAGGDKKDAKESVGEDKKEAKAPGDGKKDEKESGGRDKESKQSPPAPAAEEKSKDVKSEEVSPPKMELNKYEHHGYYSQPSYWNDPGQSSFYNHRYAVEPYGYHGGYAAPPPPGYPVMVNEGYSHYPLYPVDPRLHAPTMFSDENPNSCSVM</sequence>
<feature type="compositionally biased region" description="Basic and acidic residues" evidence="1">
    <location>
        <begin position="251"/>
        <end position="266"/>
    </location>
</feature>
<feature type="region of interest" description="Disordered" evidence="1">
    <location>
        <begin position="1"/>
        <end position="26"/>
    </location>
</feature>
<reference evidence="3 4" key="1">
    <citation type="journal article" date="2023" name="Hortic Res">
        <title>Pangenome of water caltrop reveals structural variations and asymmetric subgenome divergence after allopolyploidization.</title>
        <authorList>
            <person name="Zhang X."/>
            <person name="Chen Y."/>
            <person name="Wang L."/>
            <person name="Yuan Y."/>
            <person name="Fang M."/>
            <person name="Shi L."/>
            <person name="Lu R."/>
            <person name="Comes H.P."/>
            <person name="Ma Y."/>
            <person name="Chen Y."/>
            <person name="Huang G."/>
            <person name="Zhou Y."/>
            <person name="Zheng Z."/>
            <person name="Qiu Y."/>
        </authorList>
    </citation>
    <scope>NUCLEOTIDE SEQUENCE [LARGE SCALE GENOMIC DNA]</scope>
    <source>
        <strain evidence="3">F231</strain>
    </source>
</reference>
<dbReference type="InterPro" id="IPR006121">
    <property type="entry name" value="HMA_dom"/>
</dbReference>
<dbReference type="PROSITE" id="PS50846">
    <property type="entry name" value="HMA_2"/>
    <property type="match status" value="2"/>
</dbReference>
<proteinExistence type="predicted"/>
<dbReference type="Proteomes" id="UP001346149">
    <property type="component" value="Unassembled WGS sequence"/>
</dbReference>
<feature type="compositionally biased region" description="Basic and acidic residues" evidence="1">
    <location>
        <begin position="10"/>
        <end position="26"/>
    </location>
</feature>
<feature type="region of interest" description="Disordered" evidence="1">
    <location>
        <begin position="184"/>
        <end position="266"/>
    </location>
</feature>
<dbReference type="PANTHER" id="PTHR46413:SF1">
    <property type="entry name" value="HEAVY METAL-ASSOCIATED ISOPRENYLATED PLANT PROTEIN 6"/>
    <property type="match status" value="1"/>
</dbReference>
<dbReference type="Gene3D" id="3.30.70.100">
    <property type="match status" value="2"/>
</dbReference>
<dbReference type="Pfam" id="PF00403">
    <property type="entry name" value="HMA"/>
    <property type="match status" value="2"/>
</dbReference>
<organism evidence="3 4">
    <name type="scientific">Trapa natans</name>
    <name type="common">Water chestnut</name>
    <dbReference type="NCBI Taxonomy" id="22666"/>
    <lineage>
        <taxon>Eukaryota</taxon>
        <taxon>Viridiplantae</taxon>
        <taxon>Streptophyta</taxon>
        <taxon>Embryophyta</taxon>
        <taxon>Tracheophyta</taxon>
        <taxon>Spermatophyta</taxon>
        <taxon>Magnoliopsida</taxon>
        <taxon>eudicotyledons</taxon>
        <taxon>Gunneridae</taxon>
        <taxon>Pentapetalae</taxon>
        <taxon>rosids</taxon>
        <taxon>malvids</taxon>
        <taxon>Myrtales</taxon>
        <taxon>Lythraceae</taxon>
        <taxon>Trapa</taxon>
    </lineage>
</organism>
<dbReference type="GO" id="GO:0046872">
    <property type="term" value="F:metal ion binding"/>
    <property type="evidence" value="ECO:0007669"/>
    <property type="project" value="InterPro"/>
</dbReference>
<dbReference type="PANTHER" id="PTHR46413">
    <property type="entry name" value="HEAVY METAL-ASSOCIATED ISOPRENYLATED PLANT PROTEIN 6"/>
    <property type="match status" value="1"/>
</dbReference>
<dbReference type="CDD" id="cd00371">
    <property type="entry name" value="HMA"/>
    <property type="match status" value="1"/>
</dbReference>
<evidence type="ECO:0000256" key="1">
    <source>
        <dbReference type="SAM" id="MobiDB-lite"/>
    </source>
</evidence>
<dbReference type="InterPro" id="IPR036163">
    <property type="entry name" value="HMA_dom_sf"/>
</dbReference>
<feature type="compositionally biased region" description="Basic and acidic residues" evidence="1">
    <location>
        <begin position="93"/>
        <end position="126"/>
    </location>
</feature>
<evidence type="ECO:0000259" key="2">
    <source>
        <dbReference type="PROSITE" id="PS50846"/>
    </source>
</evidence>
<dbReference type="InterPro" id="IPR044594">
    <property type="entry name" value="HIPP01/3/5/6"/>
</dbReference>
<evidence type="ECO:0000313" key="4">
    <source>
        <dbReference type="Proteomes" id="UP001346149"/>
    </source>
</evidence>
<feature type="domain" description="HMA" evidence="2">
    <location>
        <begin position="27"/>
        <end position="90"/>
    </location>
</feature>
<gene>
    <name evidence="3" type="ORF">SAY86_020924</name>
</gene>
<name>A0AAN7MJJ1_TRANT</name>
<protein>
    <recommendedName>
        <fullName evidence="2">HMA domain-containing protein</fullName>
    </recommendedName>
</protein>
<feature type="domain" description="HMA" evidence="2">
    <location>
        <begin position="128"/>
        <end position="199"/>
    </location>
</feature>
<accession>A0AAN7MJJ1</accession>
<feature type="region of interest" description="Disordered" evidence="1">
    <location>
        <begin position="93"/>
        <end position="127"/>
    </location>
</feature>
<dbReference type="AlphaFoldDB" id="A0AAN7MJJ1"/>